<name>X1Q5Q5_9ZZZZ</name>
<gene>
    <name evidence="1" type="ORF">S06H3_54329</name>
</gene>
<comment type="caution">
    <text evidence="1">The sequence shown here is derived from an EMBL/GenBank/DDBJ whole genome shotgun (WGS) entry which is preliminary data.</text>
</comment>
<protein>
    <submittedName>
        <fullName evidence="1">Uncharacterized protein</fullName>
    </submittedName>
</protein>
<feature type="non-terminal residue" evidence="1">
    <location>
        <position position="137"/>
    </location>
</feature>
<evidence type="ECO:0000313" key="1">
    <source>
        <dbReference type="EMBL" id="GAI50071.1"/>
    </source>
</evidence>
<proteinExistence type="predicted"/>
<dbReference type="AlphaFoldDB" id="X1Q5Q5"/>
<dbReference type="EMBL" id="BARV01034738">
    <property type="protein sequence ID" value="GAI50071.1"/>
    <property type="molecule type" value="Genomic_DNA"/>
</dbReference>
<sequence>MKKLVILLCLSILLFSTISATGLQIQGNNVFEITKTENEDKTITFNLTNDDYRTFKNITFEPNDFLEMEQIADFPAGSFQNVIADVTGLQDFNGEIRIKGFYETTTGELNDIHNITINYPNNPSICDLTIVKGDTVT</sequence>
<organism evidence="1">
    <name type="scientific">marine sediment metagenome</name>
    <dbReference type="NCBI Taxonomy" id="412755"/>
    <lineage>
        <taxon>unclassified sequences</taxon>
        <taxon>metagenomes</taxon>
        <taxon>ecological metagenomes</taxon>
    </lineage>
</organism>
<accession>X1Q5Q5</accession>
<reference evidence="1" key="1">
    <citation type="journal article" date="2014" name="Front. Microbiol.">
        <title>High frequency of phylogenetically diverse reductive dehalogenase-homologous genes in deep subseafloor sedimentary metagenomes.</title>
        <authorList>
            <person name="Kawai M."/>
            <person name="Futagami T."/>
            <person name="Toyoda A."/>
            <person name="Takaki Y."/>
            <person name="Nishi S."/>
            <person name="Hori S."/>
            <person name="Arai W."/>
            <person name="Tsubouchi T."/>
            <person name="Morono Y."/>
            <person name="Uchiyama I."/>
            <person name="Ito T."/>
            <person name="Fujiyama A."/>
            <person name="Inagaki F."/>
            <person name="Takami H."/>
        </authorList>
    </citation>
    <scope>NUCLEOTIDE SEQUENCE</scope>
    <source>
        <strain evidence="1">Expedition CK06-06</strain>
    </source>
</reference>